<dbReference type="HOGENOM" id="CLU_021763_1_0_1"/>
<dbReference type="KEGG" id="smo:SELMODRAFT_429905"/>
<dbReference type="OMA" id="TLIWRHY"/>
<dbReference type="InterPro" id="IPR024826">
    <property type="entry name" value="DNA_pol_delta/II_ssu"/>
</dbReference>
<feature type="domain" description="DNA polymerase delta subunit OB-fold" evidence="6">
    <location>
        <begin position="39"/>
        <end position="166"/>
    </location>
</feature>
<keyword evidence="4" id="KW-0539">Nucleus</keyword>
<dbReference type="FunCoup" id="D8T7P9">
    <property type="interactions" value="3949"/>
</dbReference>
<comment type="similarity">
    <text evidence="2">Belongs to the DNA polymerase delta/II small subunit family.</text>
</comment>
<dbReference type="InParanoid" id="D8T7P9"/>
<dbReference type="Pfam" id="PF18018">
    <property type="entry name" value="DNA_pol_D_N"/>
    <property type="match status" value="1"/>
</dbReference>
<evidence type="ECO:0000256" key="3">
    <source>
        <dbReference type="ARBA" id="ARBA00022705"/>
    </source>
</evidence>
<dbReference type="Proteomes" id="UP000001514">
    <property type="component" value="Unassembled WGS sequence"/>
</dbReference>
<evidence type="ECO:0000259" key="6">
    <source>
        <dbReference type="Pfam" id="PF18018"/>
    </source>
</evidence>
<sequence>MAAVAMEVDDAPPLERKEARYTRKDEDFERRVQRYKGQQYSHLYYCRLHKLRGALSSLVQSGFPGVPVCPILGLEDGKRCVVIGTIYKQMKLKPSILDEYAKERSKLPLATASNFMHPDDYLVLEDESGRVKLVGSVVVPSNYVTGIVIAACGAAGKDGDFFVQEIIEPEDKYVAFISGLRIGSDHCDPLQLQLLVDHLTGHLGDEQEQMLSAQVIRLIVAGNSLDMQYNLLAGQAISAKDQARLTEPVKELDLVLTQIAAAMPVDIMPGANDPANFTLPQQSLHKCLFPGASAYCTFLPATNPHRFELDGIEFLGTSGQNVDDLDKYSEAKDVLELMERTLRWRHIAPTAPDTLGCYPYTDKDPFVLDRCPHVYFCGNQRSCMSRLLTVEGKSVRAISIPRFCDSGTAVLVTCSDRLFGSNIDERQVNLRTLDYHLLTLSTSALLDA</sequence>
<dbReference type="CDD" id="cd07387">
    <property type="entry name" value="MPP_PolD2_C"/>
    <property type="match status" value="1"/>
</dbReference>
<dbReference type="GO" id="GO:0006271">
    <property type="term" value="P:DNA strand elongation involved in DNA replication"/>
    <property type="evidence" value="ECO:0000318"/>
    <property type="project" value="GO_Central"/>
</dbReference>
<dbReference type="Pfam" id="PF04042">
    <property type="entry name" value="DNA_pol_E_B"/>
    <property type="match status" value="1"/>
</dbReference>
<dbReference type="Gramene" id="EFJ07339">
    <property type="protein sequence ID" value="EFJ07339"/>
    <property type="gene ID" value="SELMODRAFT_429905"/>
</dbReference>
<dbReference type="AlphaFoldDB" id="D8T7P9"/>
<dbReference type="GO" id="GO:0003677">
    <property type="term" value="F:DNA binding"/>
    <property type="evidence" value="ECO:0007669"/>
    <property type="project" value="InterPro"/>
</dbReference>
<dbReference type="GO" id="GO:0043625">
    <property type="term" value="C:delta DNA polymerase complex"/>
    <property type="evidence" value="ECO:0000318"/>
    <property type="project" value="GO_Central"/>
</dbReference>
<dbReference type="STRING" id="88036.D8T7P9"/>
<dbReference type="Gene3D" id="3.60.21.50">
    <property type="match status" value="1"/>
</dbReference>
<evidence type="ECO:0000313" key="7">
    <source>
        <dbReference type="EMBL" id="EFJ07339.1"/>
    </source>
</evidence>
<dbReference type="InterPro" id="IPR040663">
    <property type="entry name" value="DNA_pol_D_N"/>
</dbReference>
<reference evidence="7 8" key="1">
    <citation type="journal article" date="2011" name="Science">
        <title>The Selaginella genome identifies genetic changes associated with the evolution of vascular plants.</title>
        <authorList>
            <person name="Banks J.A."/>
            <person name="Nishiyama T."/>
            <person name="Hasebe M."/>
            <person name="Bowman J.L."/>
            <person name="Gribskov M."/>
            <person name="dePamphilis C."/>
            <person name="Albert V.A."/>
            <person name="Aono N."/>
            <person name="Aoyama T."/>
            <person name="Ambrose B.A."/>
            <person name="Ashton N.W."/>
            <person name="Axtell M.J."/>
            <person name="Barker E."/>
            <person name="Barker M.S."/>
            <person name="Bennetzen J.L."/>
            <person name="Bonawitz N.D."/>
            <person name="Chapple C."/>
            <person name="Cheng C."/>
            <person name="Correa L.G."/>
            <person name="Dacre M."/>
            <person name="DeBarry J."/>
            <person name="Dreyer I."/>
            <person name="Elias M."/>
            <person name="Engstrom E.M."/>
            <person name="Estelle M."/>
            <person name="Feng L."/>
            <person name="Finet C."/>
            <person name="Floyd S.K."/>
            <person name="Frommer W.B."/>
            <person name="Fujita T."/>
            <person name="Gramzow L."/>
            <person name="Gutensohn M."/>
            <person name="Harholt J."/>
            <person name="Hattori M."/>
            <person name="Heyl A."/>
            <person name="Hirai T."/>
            <person name="Hiwatashi Y."/>
            <person name="Ishikawa M."/>
            <person name="Iwata M."/>
            <person name="Karol K.G."/>
            <person name="Koehler B."/>
            <person name="Kolukisaoglu U."/>
            <person name="Kubo M."/>
            <person name="Kurata T."/>
            <person name="Lalonde S."/>
            <person name="Li K."/>
            <person name="Li Y."/>
            <person name="Litt A."/>
            <person name="Lyons E."/>
            <person name="Manning G."/>
            <person name="Maruyama T."/>
            <person name="Michael T.P."/>
            <person name="Mikami K."/>
            <person name="Miyazaki S."/>
            <person name="Morinaga S."/>
            <person name="Murata T."/>
            <person name="Mueller-Roeber B."/>
            <person name="Nelson D.R."/>
            <person name="Obara M."/>
            <person name="Oguri Y."/>
            <person name="Olmstead R.G."/>
            <person name="Onodera N."/>
            <person name="Petersen B.L."/>
            <person name="Pils B."/>
            <person name="Prigge M."/>
            <person name="Rensing S.A."/>
            <person name="Riano-Pachon D.M."/>
            <person name="Roberts A.W."/>
            <person name="Sato Y."/>
            <person name="Scheller H.V."/>
            <person name="Schulz B."/>
            <person name="Schulz C."/>
            <person name="Shakirov E.V."/>
            <person name="Shibagaki N."/>
            <person name="Shinohara N."/>
            <person name="Shippen D.E."/>
            <person name="Soerensen I."/>
            <person name="Sotooka R."/>
            <person name="Sugimoto N."/>
            <person name="Sugita M."/>
            <person name="Sumikawa N."/>
            <person name="Tanurdzic M."/>
            <person name="Theissen G."/>
            <person name="Ulvskov P."/>
            <person name="Wakazuki S."/>
            <person name="Weng J.K."/>
            <person name="Willats W.W."/>
            <person name="Wipf D."/>
            <person name="Wolf P.G."/>
            <person name="Yang L."/>
            <person name="Zimmer A.D."/>
            <person name="Zhu Q."/>
            <person name="Mitros T."/>
            <person name="Hellsten U."/>
            <person name="Loque D."/>
            <person name="Otillar R."/>
            <person name="Salamov A."/>
            <person name="Schmutz J."/>
            <person name="Shapiro H."/>
            <person name="Lindquist E."/>
            <person name="Lucas S."/>
            <person name="Rokhsar D."/>
            <person name="Grigoriev I.V."/>
        </authorList>
    </citation>
    <scope>NUCLEOTIDE SEQUENCE [LARGE SCALE GENOMIC DNA]</scope>
</reference>
<dbReference type="InterPro" id="IPR007185">
    <property type="entry name" value="DNA_pol_a/d/e_bsu"/>
</dbReference>
<evidence type="ECO:0000259" key="5">
    <source>
        <dbReference type="Pfam" id="PF04042"/>
    </source>
</evidence>
<keyword evidence="3" id="KW-0235">DNA replication</keyword>
<feature type="domain" description="DNA polymerase alpha/delta/epsilon subunit B" evidence="5">
    <location>
        <begin position="174"/>
        <end position="382"/>
    </location>
</feature>
<accession>D8T7P9</accession>
<protein>
    <recommendedName>
        <fullName evidence="9">DNA polymerase delta small subunit</fullName>
    </recommendedName>
</protein>
<evidence type="ECO:0000256" key="4">
    <source>
        <dbReference type="ARBA" id="ARBA00023242"/>
    </source>
</evidence>
<dbReference type="eggNOG" id="KOG2732">
    <property type="taxonomic scope" value="Eukaryota"/>
</dbReference>
<evidence type="ECO:0000313" key="8">
    <source>
        <dbReference type="Proteomes" id="UP000001514"/>
    </source>
</evidence>
<evidence type="ECO:0008006" key="9">
    <source>
        <dbReference type="Google" id="ProtNLM"/>
    </source>
</evidence>
<organism evidence="8">
    <name type="scientific">Selaginella moellendorffii</name>
    <name type="common">Spikemoss</name>
    <dbReference type="NCBI Taxonomy" id="88036"/>
    <lineage>
        <taxon>Eukaryota</taxon>
        <taxon>Viridiplantae</taxon>
        <taxon>Streptophyta</taxon>
        <taxon>Embryophyta</taxon>
        <taxon>Tracheophyta</taxon>
        <taxon>Lycopodiopsida</taxon>
        <taxon>Selaginellales</taxon>
        <taxon>Selaginellaceae</taxon>
        <taxon>Selaginella</taxon>
    </lineage>
</organism>
<dbReference type="PANTHER" id="PTHR10416">
    <property type="entry name" value="DNA POLYMERASE DELTA SUBUNIT 2"/>
    <property type="match status" value="1"/>
</dbReference>
<gene>
    <name evidence="7" type="ORF">SELMODRAFT_429905</name>
</gene>
<evidence type="ECO:0000256" key="2">
    <source>
        <dbReference type="ARBA" id="ARBA00006035"/>
    </source>
</evidence>
<evidence type="ECO:0000256" key="1">
    <source>
        <dbReference type="ARBA" id="ARBA00004123"/>
    </source>
</evidence>
<comment type="subcellular location">
    <subcellularLocation>
        <location evidence="1">Nucleus</location>
    </subcellularLocation>
</comment>
<name>D8T7P9_SELML</name>
<dbReference type="FunFam" id="3.60.21.50:FF:000002">
    <property type="entry name" value="DNA polymerase delta small subunit"/>
    <property type="match status" value="1"/>
</dbReference>
<keyword evidence="8" id="KW-1185">Reference proteome</keyword>
<dbReference type="PANTHER" id="PTHR10416:SF0">
    <property type="entry name" value="DNA POLYMERASE DELTA SUBUNIT 2"/>
    <property type="match status" value="1"/>
</dbReference>
<dbReference type="InterPro" id="IPR041863">
    <property type="entry name" value="PolD2_C"/>
</dbReference>
<dbReference type="GO" id="GO:1902969">
    <property type="term" value="P:mitotic DNA replication"/>
    <property type="evidence" value="ECO:0007669"/>
    <property type="project" value="UniProtKB-ARBA"/>
</dbReference>
<proteinExistence type="inferred from homology"/>
<dbReference type="EMBL" id="GL377686">
    <property type="protein sequence ID" value="EFJ07339.1"/>
    <property type="molecule type" value="Genomic_DNA"/>
</dbReference>